<dbReference type="EMBL" id="OJIN01000117">
    <property type="protein sequence ID" value="SPD74095.1"/>
    <property type="molecule type" value="Genomic_DNA"/>
</dbReference>
<evidence type="ECO:0000256" key="3">
    <source>
        <dbReference type="ARBA" id="ARBA00013725"/>
    </source>
</evidence>
<evidence type="ECO:0000313" key="13">
    <source>
        <dbReference type="EMBL" id="SPD74095.1"/>
    </source>
</evidence>
<evidence type="ECO:0000256" key="11">
    <source>
        <dbReference type="HAMAP-Rule" id="MF_00366"/>
    </source>
</evidence>
<dbReference type="PANTHER" id="PTHR34476:SF1">
    <property type="entry name" value="DNA-DIRECTED RNA POLYMERASE SUBUNIT OMEGA"/>
    <property type="match status" value="1"/>
</dbReference>
<keyword evidence="5 11" id="KW-0808">Transferase</keyword>
<dbReference type="AlphaFoldDB" id="A0A445MXA1"/>
<dbReference type="HAMAP" id="MF_00366">
    <property type="entry name" value="RNApol_bact_RpoZ"/>
    <property type="match status" value="1"/>
</dbReference>
<evidence type="ECO:0000256" key="7">
    <source>
        <dbReference type="ARBA" id="ARBA00023163"/>
    </source>
</evidence>
<evidence type="ECO:0000256" key="9">
    <source>
        <dbReference type="ARBA" id="ARBA00030998"/>
    </source>
</evidence>
<keyword evidence="4 11" id="KW-0240">DNA-directed RNA polymerase</keyword>
<dbReference type="Gene3D" id="3.90.940.10">
    <property type="match status" value="1"/>
</dbReference>
<dbReference type="InterPro" id="IPR006110">
    <property type="entry name" value="Pol_omega/Rpo6/RPB6"/>
</dbReference>
<evidence type="ECO:0000256" key="2">
    <source>
        <dbReference type="ARBA" id="ARBA00012418"/>
    </source>
</evidence>
<evidence type="ECO:0000256" key="1">
    <source>
        <dbReference type="ARBA" id="ARBA00006711"/>
    </source>
</evidence>
<reference evidence="13" key="1">
    <citation type="submission" date="2018-01" db="EMBL/GenBank/DDBJ databases">
        <authorList>
            <person name="Regsiter A."/>
            <person name="William W."/>
        </authorList>
    </citation>
    <scope>NUCLEOTIDE SEQUENCE</scope>
    <source>
        <strain evidence="13">TRIP AH-1</strain>
    </source>
</reference>
<dbReference type="GO" id="GO:0000428">
    <property type="term" value="C:DNA-directed RNA polymerase complex"/>
    <property type="evidence" value="ECO:0007669"/>
    <property type="project" value="UniProtKB-KW"/>
</dbReference>
<evidence type="ECO:0000256" key="12">
    <source>
        <dbReference type="SAM" id="MobiDB-lite"/>
    </source>
</evidence>
<keyword evidence="7 11" id="KW-0804">Transcription</keyword>
<dbReference type="GO" id="GO:0003899">
    <property type="term" value="F:DNA-directed RNA polymerase activity"/>
    <property type="evidence" value="ECO:0007669"/>
    <property type="project" value="UniProtKB-UniRule"/>
</dbReference>
<comment type="function">
    <text evidence="11">Promotes RNA polymerase assembly. Latches the N- and C-terminal regions of the beta' subunit thereby facilitating its interaction with the beta and alpha subunits.</text>
</comment>
<comment type="catalytic activity">
    <reaction evidence="10 11">
        <text>RNA(n) + a ribonucleoside 5'-triphosphate = RNA(n+1) + diphosphate</text>
        <dbReference type="Rhea" id="RHEA:21248"/>
        <dbReference type="Rhea" id="RHEA-COMP:14527"/>
        <dbReference type="Rhea" id="RHEA-COMP:17342"/>
        <dbReference type="ChEBI" id="CHEBI:33019"/>
        <dbReference type="ChEBI" id="CHEBI:61557"/>
        <dbReference type="ChEBI" id="CHEBI:140395"/>
        <dbReference type="EC" id="2.7.7.6"/>
    </reaction>
</comment>
<dbReference type="GO" id="GO:0003677">
    <property type="term" value="F:DNA binding"/>
    <property type="evidence" value="ECO:0007669"/>
    <property type="project" value="UniProtKB-UniRule"/>
</dbReference>
<dbReference type="GO" id="GO:0006351">
    <property type="term" value="P:DNA-templated transcription"/>
    <property type="evidence" value="ECO:0007669"/>
    <property type="project" value="UniProtKB-UniRule"/>
</dbReference>
<evidence type="ECO:0000256" key="8">
    <source>
        <dbReference type="ARBA" id="ARBA00029924"/>
    </source>
</evidence>
<evidence type="ECO:0000256" key="4">
    <source>
        <dbReference type="ARBA" id="ARBA00022478"/>
    </source>
</evidence>
<dbReference type="SMART" id="SM01409">
    <property type="entry name" value="RNA_pol_Rpb6"/>
    <property type="match status" value="1"/>
</dbReference>
<organism evidence="13">
    <name type="scientific">uncultured Desulfobacterium sp</name>
    <dbReference type="NCBI Taxonomy" id="201089"/>
    <lineage>
        <taxon>Bacteria</taxon>
        <taxon>Pseudomonadati</taxon>
        <taxon>Thermodesulfobacteriota</taxon>
        <taxon>Desulfobacteria</taxon>
        <taxon>Desulfobacterales</taxon>
        <taxon>Desulfobacteriaceae</taxon>
        <taxon>Desulfobacterium</taxon>
        <taxon>environmental samples</taxon>
    </lineage>
</organism>
<feature type="region of interest" description="Disordered" evidence="12">
    <location>
        <begin position="72"/>
        <end position="102"/>
    </location>
</feature>
<name>A0A445MXA1_9BACT</name>
<evidence type="ECO:0000256" key="10">
    <source>
        <dbReference type="ARBA" id="ARBA00048552"/>
    </source>
</evidence>
<keyword evidence="6 11" id="KW-0548">Nucleotidyltransferase</keyword>
<dbReference type="SUPFAM" id="SSF63562">
    <property type="entry name" value="RPB6/omega subunit-like"/>
    <property type="match status" value="1"/>
</dbReference>
<comment type="subunit">
    <text evidence="11">The RNAP catalytic core consists of 2 alpha, 1 beta, 1 beta' and 1 omega subunit. When a sigma factor is associated with the core the holoenzyme is formed, which can initiate transcription.</text>
</comment>
<gene>
    <name evidence="11" type="primary">rpoZ</name>
    <name evidence="13" type="ORF">PITCH_A2030239</name>
</gene>
<dbReference type="Pfam" id="PF01192">
    <property type="entry name" value="RNA_pol_Rpb6"/>
    <property type="match status" value="1"/>
</dbReference>
<comment type="similarity">
    <text evidence="1 11">Belongs to the RNA polymerase subunit omega family.</text>
</comment>
<evidence type="ECO:0000256" key="6">
    <source>
        <dbReference type="ARBA" id="ARBA00022695"/>
    </source>
</evidence>
<accession>A0A445MXA1</accession>
<proteinExistence type="inferred from homology"/>
<protein>
    <recommendedName>
        <fullName evidence="3 11">DNA-directed RNA polymerase subunit omega</fullName>
        <shortName evidence="11">RNAP omega subunit</shortName>
        <ecNumber evidence="2 11">2.7.7.6</ecNumber>
    </recommendedName>
    <alternativeName>
        <fullName evidence="9 11">RNA polymerase omega subunit</fullName>
    </alternativeName>
    <alternativeName>
        <fullName evidence="8 11">Transcriptase subunit omega</fullName>
    </alternativeName>
</protein>
<evidence type="ECO:0000256" key="5">
    <source>
        <dbReference type="ARBA" id="ARBA00022679"/>
    </source>
</evidence>
<dbReference type="PANTHER" id="PTHR34476">
    <property type="entry name" value="DNA-DIRECTED RNA POLYMERASE SUBUNIT OMEGA"/>
    <property type="match status" value="1"/>
</dbReference>
<feature type="compositionally biased region" description="Acidic residues" evidence="12">
    <location>
        <begin position="89"/>
        <end position="102"/>
    </location>
</feature>
<dbReference type="InterPro" id="IPR003716">
    <property type="entry name" value="DNA-dir_RNA_pol_omega"/>
</dbReference>
<sequence>MARITVEDCLKQVDNRFELIHLASKRVRQLRKGAEPMVGSKNTDIVVALREIAAGHIFRVDNDGEQPLFLSDSMEAEATEFPEQTADTDNGEADQEAISPDD</sequence>
<dbReference type="NCBIfam" id="TIGR00690">
    <property type="entry name" value="rpoZ"/>
    <property type="match status" value="1"/>
</dbReference>
<dbReference type="InterPro" id="IPR036161">
    <property type="entry name" value="RPB6/omega-like_sf"/>
</dbReference>
<dbReference type="EC" id="2.7.7.6" evidence="2 11"/>